<dbReference type="PANTHER" id="PTHR11733">
    <property type="entry name" value="ZINC METALLOPROTEASE FAMILY M13 NEPRILYSIN-RELATED"/>
    <property type="match status" value="1"/>
</dbReference>
<protein>
    <submittedName>
        <fullName evidence="5">Endothelin-converting enzyme 2-like</fullName>
    </submittedName>
</protein>
<dbReference type="Pfam" id="PF05649">
    <property type="entry name" value="Peptidase_M13_N"/>
    <property type="match status" value="1"/>
</dbReference>
<comment type="subcellular location">
    <subcellularLocation>
        <location evidence="1">Cell membrane</location>
        <topology evidence="1">Single-pass type II membrane protein</topology>
    </subcellularLocation>
</comment>
<evidence type="ECO:0000313" key="4">
    <source>
        <dbReference type="Proteomes" id="UP000504618"/>
    </source>
</evidence>
<dbReference type="Gene3D" id="3.40.390.10">
    <property type="entry name" value="Collagenase (Catalytic Domain)"/>
    <property type="match status" value="1"/>
</dbReference>
<dbReference type="OrthoDB" id="2016263at2759"/>
<dbReference type="InterPro" id="IPR042089">
    <property type="entry name" value="Peptidase_M13_dom_2"/>
</dbReference>
<dbReference type="InterPro" id="IPR000718">
    <property type="entry name" value="Peptidase_M13"/>
</dbReference>
<dbReference type="GeneID" id="112456941"/>
<dbReference type="SUPFAM" id="SSF55486">
    <property type="entry name" value="Metalloproteases ('zincins'), catalytic domain"/>
    <property type="match status" value="1"/>
</dbReference>
<evidence type="ECO:0000256" key="1">
    <source>
        <dbReference type="ARBA" id="ARBA00004401"/>
    </source>
</evidence>
<evidence type="ECO:0000313" key="5">
    <source>
        <dbReference type="RefSeq" id="XP_024875528.1"/>
    </source>
</evidence>
<name>A0A6J1Q1I1_9HYME</name>
<evidence type="ECO:0000259" key="3">
    <source>
        <dbReference type="Pfam" id="PF05649"/>
    </source>
</evidence>
<dbReference type="RefSeq" id="XP_024875528.1">
    <property type="nucleotide sequence ID" value="XM_025019760.1"/>
</dbReference>
<dbReference type="CDD" id="cd08662">
    <property type="entry name" value="M13"/>
    <property type="match status" value="1"/>
</dbReference>
<dbReference type="AlphaFoldDB" id="A0A6J1Q1I1"/>
<accession>A0A6J1Q1I1</accession>
<gene>
    <name evidence="5" type="primary">LOC112456941</name>
</gene>
<dbReference type="InterPro" id="IPR024079">
    <property type="entry name" value="MetalloPept_cat_dom_sf"/>
</dbReference>
<organism evidence="4 5">
    <name type="scientific">Temnothorax curvispinosus</name>
    <dbReference type="NCBI Taxonomy" id="300111"/>
    <lineage>
        <taxon>Eukaryota</taxon>
        <taxon>Metazoa</taxon>
        <taxon>Ecdysozoa</taxon>
        <taxon>Arthropoda</taxon>
        <taxon>Hexapoda</taxon>
        <taxon>Insecta</taxon>
        <taxon>Pterygota</taxon>
        <taxon>Neoptera</taxon>
        <taxon>Endopterygota</taxon>
        <taxon>Hymenoptera</taxon>
        <taxon>Apocrita</taxon>
        <taxon>Aculeata</taxon>
        <taxon>Formicoidea</taxon>
        <taxon>Formicidae</taxon>
        <taxon>Myrmicinae</taxon>
        <taxon>Temnothorax</taxon>
    </lineage>
</organism>
<dbReference type="Gene3D" id="1.10.1380.10">
    <property type="entry name" value="Neutral endopeptidase , domain2"/>
    <property type="match status" value="1"/>
</dbReference>
<dbReference type="PANTHER" id="PTHR11733:SF167">
    <property type="entry name" value="FI17812P1-RELATED"/>
    <property type="match status" value="1"/>
</dbReference>
<dbReference type="Proteomes" id="UP000504618">
    <property type="component" value="Unplaced"/>
</dbReference>
<feature type="domain" description="Peptidase M13 N-terminal" evidence="3">
    <location>
        <begin position="8"/>
        <end position="380"/>
    </location>
</feature>
<dbReference type="GO" id="GO:0016485">
    <property type="term" value="P:protein processing"/>
    <property type="evidence" value="ECO:0007669"/>
    <property type="project" value="TreeGrafter"/>
</dbReference>
<dbReference type="GO" id="GO:0004222">
    <property type="term" value="F:metalloendopeptidase activity"/>
    <property type="evidence" value="ECO:0007669"/>
    <property type="project" value="InterPro"/>
</dbReference>
<dbReference type="InterPro" id="IPR008753">
    <property type="entry name" value="Peptidase_M13_N"/>
</dbReference>
<comment type="similarity">
    <text evidence="2">Belongs to the peptidase M13 family.</text>
</comment>
<dbReference type="PROSITE" id="PS51885">
    <property type="entry name" value="NEPRILYSIN"/>
    <property type="match status" value="1"/>
</dbReference>
<proteinExistence type="inferred from homology"/>
<keyword evidence="4" id="KW-1185">Reference proteome</keyword>
<dbReference type="GO" id="GO:0005886">
    <property type="term" value="C:plasma membrane"/>
    <property type="evidence" value="ECO:0007669"/>
    <property type="project" value="UniProtKB-SubCell"/>
</dbReference>
<reference evidence="5" key="1">
    <citation type="submission" date="2025-08" db="UniProtKB">
        <authorList>
            <consortium name="RefSeq"/>
        </authorList>
    </citation>
    <scope>IDENTIFICATION</scope>
    <source>
        <tissue evidence="5">Whole body</tissue>
    </source>
</reference>
<sequence>MSYLNSPLSILAQKTLEKLKEILEDAPKLDDTLSLEKARKLYNMCMDTEELRKIGISALREVVRKNGGWPMTMSPRERKEYNRTWQEVSDILQNNMFDNGLYRISVGVNYKESDTNIIGILVPDFYVSRHILINFEAHPLPFLFPGKTFNKSYIETVADMFVEDSGAYVEKDAISQEALDVVNFEIELAKVTTEITNLISENSRSRDIDKITNSITIEKLQQAYDAQRPEKAKINWFYRISKLFAPEGITINSSEKLIVHKYLTSLVPLLERTPSRTIINYMQWNLIRTLLPYIQFKNKIPKSSRWQRCLLMDTNLHTAISQEYAKRHVQLENKEDISDMITDIANVVRGQITATTWMDEPTKKASLEKLNSMRKQILLPNWFSNEAIDKYYDGLAVTSEYLQSAINVYKFNFKKVLRKLRKPVDKDEWLMEPTSVNAYYHLTNNGIVIPAAITQSPVYDKNRPA</sequence>
<evidence type="ECO:0000256" key="2">
    <source>
        <dbReference type="ARBA" id="ARBA00007357"/>
    </source>
</evidence>